<name>A0A644Y8D5_9ZZZZ</name>
<sequence length="99" mass="11149">MLQAVLARGDRNMGNILYEAATKYDGNFKQALQEADIDPEEYAGRTLDINKSLPWSHLDMGLDEGYLAAEWEKAKNLAFTIPCFENCKRCGVCKEEKDG</sequence>
<comment type="caution">
    <text evidence="1">The sequence shown here is derived from an EMBL/GenBank/DDBJ whole genome shotgun (WGS) entry which is preliminary data.</text>
</comment>
<dbReference type="AlphaFoldDB" id="A0A644Y8D5"/>
<dbReference type="EMBL" id="VSSQ01004207">
    <property type="protein sequence ID" value="MPM24198.1"/>
    <property type="molecule type" value="Genomic_DNA"/>
</dbReference>
<accession>A0A644Y8D5</accession>
<reference evidence="1" key="1">
    <citation type="submission" date="2019-08" db="EMBL/GenBank/DDBJ databases">
        <authorList>
            <person name="Kucharzyk K."/>
            <person name="Murdoch R.W."/>
            <person name="Higgins S."/>
            <person name="Loffler F."/>
        </authorList>
    </citation>
    <scope>NUCLEOTIDE SEQUENCE</scope>
</reference>
<organism evidence="1">
    <name type="scientific">bioreactor metagenome</name>
    <dbReference type="NCBI Taxonomy" id="1076179"/>
    <lineage>
        <taxon>unclassified sequences</taxon>
        <taxon>metagenomes</taxon>
        <taxon>ecological metagenomes</taxon>
    </lineage>
</organism>
<gene>
    <name evidence="1" type="ORF">SDC9_70679</name>
</gene>
<evidence type="ECO:0000313" key="1">
    <source>
        <dbReference type="EMBL" id="MPM24198.1"/>
    </source>
</evidence>
<proteinExistence type="predicted"/>
<protein>
    <submittedName>
        <fullName evidence="1">Uncharacterized protein</fullName>
    </submittedName>
</protein>